<organism evidence="1 2">
    <name type="scientific">Pyropia yezoensis</name>
    <name type="common">Susabi-nori</name>
    <name type="synonym">Porphyra yezoensis</name>
    <dbReference type="NCBI Taxonomy" id="2788"/>
    <lineage>
        <taxon>Eukaryota</taxon>
        <taxon>Rhodophyta</taxon>
        <taxon>Bangiophyceae</taxon>
        <taxon>Bangiales</taxon>
        <taxon>Bangiaceae</taxon>
        <taxon>Pyropia</taxon>
    </lineage>
</organism>
<keyword evidence="2" id="KW-1185">Reference proteome</keyword>
<dbReference type="EMBL" id="CM020618">
    <property type="protein sequence ID" value="KAK1858193.1"/>
    <property type="molecule type" value="Genomic_DNA"/>
</dbReference>
<proteinExistence type="predicted"/>
<dbReference type="Proteomes" id="UP000798662">
    <property type="component" value="Chromosome 1"/>
</dbReference>
<protein>
    <submittedName>
        <fullName evidence="1">Uncharacterized protein</fullName>
    </submittedName>
</protein>
<evidence type="ECO:0000313" key="1">
    <source>
        <dbReference type="EMBL" id="KAK1858193.1"/>
    </source>
</evidence>
<sequence length="250" mass="26861">MSGLRLTEGSRGPGASVAVEGAPLTRTQVPYVTGSSVLGMKCADGVVIACDTMASYGSLARFKRLTRMHVASPNCILGVGGDYSDFQQLQTMVDAEMTAQYVANDGLSLSPKAIHAFLARHMYHRRCKVDPLWNSVLVAGFHKGEGTLSLVDLYGTAYSSDVLATGFALHLGLPLLRNAHRPDITVAEAKVVMNDVLKVLFYRDARTNDVVQLATVTAAGVEVGDMVKLDTEWNHKAFVQGARAGDESSW</sequence>
<evidence type="ECO:0000313" key="2">
    <source>
        <dbReference type="Proteomes" id="UP000798662"/>
    </source>
</evidence>
<comment type="caution">
    <text evidence="1">The sequence shown here is derived from an EMBL/GenBank/DDBJ whole genome shotgun (WGS) entry which is preliminary data.</text>
</comment>
<name>A0ACC3BKP7_PYRYE</name>
<accession>A0ACC3BKP7</accession>
<gene>
    <name evidence="1" type="ORF">I4F81_000804</name>
</gene>
<reference evidence="1" key="1">
    <citation type="submission" date="2019-11" db="EMBL/GenBank/DDBJ databases">
        <title>Nori genome reveals adaptations in red seaweeds to the harsh intertidal environment.</title>
        <authorList>
            <person name="Wang D."/>
            <person name="Mao Y."/>
        </authorList>
    </citation>
    <scope>NUCLEOTIDE SEQUENCE</scope>
    <source>
        <tissue evidence="1">Gametophyte</tissue>
    </source>
</reference>